<keyword evidence="2" id="KW-1185">Reference proteome</keyword>
<evidence type="ECO:0000313" key="2">
    <source>
        <dbReference type="Proteomes" id="UP000805649"/>
    </source>
</evidence>
<evidence type="ECO:0000313" key="1">
    <source>
        <dbReference type="EMBL" id="KAL0938128.1"/>
    </source>
</evidence>
<dbReference type="Proteomes" id="UP000805649">
    <property type="component" value="Unassembled WGS sequence"/>
</dbReference>
<sequence length="220" mass="23803">MSATTQSRPRIVAISLKYEPFFDQTYANLFTQLLDKANVQRAKKPASALDLLHQLPPPAAVLITDQGLTEGHPDVWDAVITYVRQGGTAIAMGHFSSFVKPDNIRPFFTKAGLDWDRGAYHRTTVTLNPQVAGRAAASLPGRYSQKALFLKGVQPTAVMYGPDRTSVTESHVFPSERVEDLSQAAIAFAQVGNGKIGYVGDVNVEEGTDAAILVMCGLLV</sequence>
<name>A0ACC3Z1Z9_COLTU</name>
<organism evidence="1 2">
    <name type="scientific">Colletotrichum truncatum</name>
    <name type="common">Anthracnose fungus</name>
    <name type="synonym">Colletotrichum capsici</name>
    <dbReference type="NCBI Taxonomy" id="5467"/>
    <lineage>
        <taxon>Eukaryota</taxon>
        <taxon>Fungi</taxon>
        <taxon>Dikarya</taxon>
        <taxon>Ascomycota</taxon>
        <taxon>Pezizomycotina</taxon>
        <taxon>Sordariomycetes</taxon>
        <taxon>Hypocreomycetidae</taxon>
        <taxon>Glomerellales</taxon>
        <taxon>Glomerellaceae</taxon>
        <taxon>Colletotrichum</taxon>
        <taxon>Colletotrichum truncatum species complex</taxon>
    </lineage>
</organism>
<dbReference type="EMBL" id="VUJX02000004">
    <property type="protein sequence ID" value="KAL0938128.1"/>
    <property type="molecule type" value="Genomic_DNA"/>
</dbReference>
<reference evidence="1 2" key="1">
    <citation type="journal article" date="2020" name="Phytopathology">
        <title>Genome Sequence Resources of Colletotrichum truncatum, C. plurivorum, C. musicola, and C. sojae: Four Species Pathogenic to Soybean (Glycine max).</title>
        <authorList>
            <person name="Rogerio F."/>
            <person name="Boufleur T.R."/>
            <person name="Ciampi-Guillardi M."/>
            <person name="Sukno S.A."/>
            <person name="Thon M.R."/>
            <person name="Massola Junior N.S."/>
            <person name="Baroncelli R."/>
        </authorList>
    </citation>
    <scope>NUCLEOTIDE SEQUENCE [LARGE SCALE GENOMIC DNA]</scope>
    <source>
        <strain evidence="1 2">CMES1059</strain>
    </source>
</reference>
<protein>
    <submittedName>
        <fullName evidence="1">Triacylglycerol lipase-like protein</fullName>
    </submittedName>
</protein>
<comment type="caution">
    <text evidence="1">The sequence shown here is derived from an EMBL/GenBank/DDBJ whole genome shotgun (WGS) entry which is preliminary data.</text>
</comment>
<proteinExistence type="predicted"/>
<accession>A0ACC3Z1Z9</accession>
<gene>
    <name evidence="1" type="ORF">CTRU02_207859</name>
</gene>